<reference evidence="6" key="1">
    <citation type="journal article" date="2019" name="Int. J. Syst. Evol. Microbiol.">
        <title>The Global Catalogue of Microorganisms (GCM) 10K type strain sequencing project: providing services to taxonomists for standard genome sequencing and annotation.</title>
        <authorList>
            <consortium name="The Broad Institute Genomics Platform"/>
            <consortium name="The Broad Institute Genome Sequencing Center for Infectious Disease"/>
            <person name="Wu L."/>
            <person name="Ma J."/>
        </authorList>
    </citation>
    <scope>NUCLEOTIDE SEQUENCE [LARGE SCALE GENOMIC DNA]</scope>
    <source>
        <strain evidence="6">KCTC 19812</strain>
    </source>
</reference>
<dbReference type="InterPro" id="IPR009003">
    <property type="entry name" value="Peptidase_S1_PA"/>
</dbReference>
<dbReference type="RefSeq" id="WP_380803682.1">
    <property type="nucleotide sequence ID" value="NZ_JBHUIV010000018.1"/>
</dbReference>
<protein>
    <submittedName>
        <fullName evidence="5">S1C family serine protease</fullName>
        <ecNumber evidence="5">3.4.21.-</ecNumber>
    </submittedName>
</protein>
<dbReference type="Pfam" id="PF13180">
    <property type="entry name" value="PDZ_2"/>
    <property type="match status" value="1"/>
</dbReference>
<evidence type="ECO:0000313" key="6">
    <source>
        <dbReference type="Proteomes" id="UP001597414"/>
    </source>
</evidence>
<keyword evidence="3" id="KW-0732">Signal</keyword>
<keyword evidence="1 5" id="KW-0645">Protease</keyword>
<keyword evidence="6" id="KW-1185">Reference proteome</keyword>
<accession>A0ABW5B8X5</accession>
<dbReference type="Gene3D" id="2.30.42.10">
    <property type="match status" value="1"/>
</dbReference>
<dbReference type="GO" id="GO:0008233">
    <property type="term" value="F:peptidase activity"/>
    <property type="evidence" value="ECO:0007669"/>
    <property type="project" value="UniProtKB-KW"/>
</dbReference>
<dbReference type="InterPro" id="IPR051201">
    <property type="entry name" value="Chloro_Bact_Ser_Proteases"/>
</dbReference>
<dbReference type="SMART" id="SM00228">
    <property type="entry name" value="PDZ"/>
    <property type="match status" value="1"/>
</dbReference>
<organism evidence="5 6">
    <name type="scientific">Shivajiella indica</name>
    <dbReference type="NCBI Taxonomy" id="872115"/>
    <lineage>
        <taxon>Bacteria</taxon>
        <taxon>Pseudomonadati</taxon>
        <taxon>Bacteroidota</taxon>
        <taxon>Cytophagia</taxon>
        <taxon>Cytophagales</taxon>
        <taxon>Cyclobacteriaceae</taxon>
        <taxon>Shivajiella</taxon>
    </lineage>
</organism>
<dbReference type="Proteomes" id="UP001597414">
    <property type="component" value="Unassembled WGS sequence"/>
</dbReference>
<dbReference type="PRINTS" id="PR00834">
    <property type="entry name" value="PROTEASES2C"/>
</dbReference>
<evidence type="ECO:0000313" key="5">
    <source>
        <dbReference type="EMBL" id="MFD2202592.1"/>
    </source>
</evidence>
<dbReference type="SUPFAM" id="SSF50156">
    <property type="entry name" value="PDZ domain-like"/>
    <property type="match status" value="1"/>
</dbReference>
<feature type="signal peptide" evidence="3">
    <location>
        <begin position="1"/>
        <end position="21"/>
    </location>
</feature>
<dbReference type="SUPFAM" id="SSF50494">
    <property type="entry name" value="Trypsin-like serine proteases"/>
    <property type="match status" value="1"/>
</dbReference>
<proteinExistence type="predicted"/>
<evidence type="ECO:0000256" key="1">
    <source>
        <dbReference type="ARBA" id="ARBA00022670"/>
    </source>
</evidence>
<evidence type="ECO:0000256" key="3">
    <source>
        <dbReference type="SAM" id="SignalP"/>
    </source>
</evidence>
<dbReference type="GO" id="GO:0006508">
    <property type="term" value="P:proteolysis"/>
    <property type="evidence" value="ECO:0007669"/>
    <property type="project" value="UniProtKB-KW"/>
</dbReference>
<name>A0ABW5B8X5_9BACT</name>
<evidence type="ECO:0000259" key="4">
    <source>
        <dbReference type="SMART" id="SM00228"/>
    </source>
</evidence>
<evidence type="ECO:0000256" key="2">
    <source>
        <dbReference type="ARBA" id="ARBA00022801"/>
    </source>
</evidence>
<dbReference type="InterPro" id="IPR001940">
    <property type="entry name" value="Peptidase_S1C"/>
</dbReference>
<dbReference type="PANTHER" id="PTHR43343">
    <property type="entry name" value="PEPTIDASE S12"/>
    <property type="match status" value="1"/>
</dbReference>
<gene>
    <name evidence="5" type="ORF">ACFSKV_13530</name>
</gene>
<dbReference type="InterPro" id="IPR001478">
    <property type="entry name" value="PDZ"/>
</dbReference>
<dbReference type="InterPro" id="IPR036034">
    <property type="entry name" value="PDZ_sf"/>
</dbReference>
<dbReference type="PANTHER" id="PTHR43343:SF3">
    <property type="entry name" value="PROTEASE DO-LIKE 8, CHLOROPLASTIC"/>
    <property type="match status" value="1"/>
</dbReference>
<dbReference type="EC" id="3.4.21.-" evidence="5"/>
<dbReference type="EMBL" id="JBHUIV010000018">
    <property type="protein sequence ID" value="MFD2202592.1"/>
    <property type="molecule type" value="Genomic_DNA"/>
</dbReference>
<feature type="chain" id="PRO_5046833701" evidence="3">
    <location>
        <begin position="22"/>
        <end position="482"/>
    </location>
</feature>
<dbReference type="Pfam" id="PF13365">
    <property type="entry name" value="Trypsin_2"/>
    <property type="match status" value="1"/>
</dbReference>
<sequence>MMKNVKIIFVAFCAGLAGAWAFQKLHNHPIANINSIPSIEKTGQPGVTVRYENTEPTRISENIPVSFVAASENSTPSVVFIKNFEGTDQRRYSMFDYFFGTGPTQRVSTGSGVIISADGYIITNNHVIDRAETIEVVHQKRTYPAKLIGTDKNTDIAVLKIEANNLPAIKQGSSRELRIGEWVIAVGNPFNLTSTVTAGIVSAKERQINILGGEFPLESFIQTDAPINPGNSGGALVNINGELVGINTAILSRTGSYTGYGFAVPVDIAMKISNDLIQYGEVQKAIPGIDVVEITPELAEEMKLKTLDGVIVTHTIRNGAGEKAGLQRNDVITKIDGVNITGKGSFEELLSYYYPGNKIKVDFQRNNQNQTLELTLQNLEGGIGILKREFYSSNILGARLEAVNTIEKDRFGISHGIKITGMTRGYLRELGLNNGFIITYINGEPAKNPENSGKFLESYSGRLRLEGMTPSGQPFMQSYNVR</sequence>
<dbReference type="Gene3D" id="2.40.10.120">
    <property type="match status" value="1"/>
</dbReference>
<feature type="domain" description="PDZ" evidence="4">
    <location>
        <begin position="300"/>
        <end position="367"/>
    </location>
</feature>
<keyword evidence="2 5" id="KW-0378">Hydrolase</keyword>
<comment type="caution">
    <text evidence="5">The sequence shown here is derived from an EMBL/GenBank/DDBJ whole genome shotgun (WGS) entry which is preliminary data.</text>
</comment>
<dbReference type="CDD" id="cd06779">
    <property type="entry name" value="cpPDZ_Deg_HtrA-like"/>
    <property type="match status" value="1"/>
</dbReference>